<dbReference type="EMBL" id="LSRX01000377">
    <property type="protein sequence ID" value="OLP99030.1"/>
    <property type="molecule type" value="Genomic_DNA"/>
</dbReference>
<evidence type="ECO:0000256" key="1">
    <source>
        <dbReference type="SAM" id="MobiDB-lite"/>
    </source>
</evidence>
<name>A0A1Q9DV29_SYMMI</name>
<sequence>MTDSTVPAGGATVNAKQVHARVPGAQLLGTVPGEQALTDPARRPAHPLRAPGPEVSEASKGDVFRRLVSRALASHGFLDERSTYDTISRATILAKATNRLDAETDLLRKLTQLLDVQCAWLLLASCAAGLVPSEQAQELHSLGAEPATDLDANNDNAAVSGSGKLWVRLMPFSARDSSEGAAGIDIGAGVGVAEQERHDIDVAQAVRVAAEGIKLTAATAPARRKRQREPARLDAGVRSEKCLCIKAGVAEVLPCKDCSRAAADDKTPSPRNEEAVSCGGRAGKDDGEGVAPGPVCCVAVGIGATQAEPAEPLGVVAWAARRLDGVQAPASWRGTGRRPCHGQSRSPRREGESPRRPEPGTAAPRAGLGRLATTRLGDDRAHSSPFQADFACSWMAWGICFRHGSLFATRSQHKDTKTRNRSGTCAGVGRCSIVRCGLIVRVAMRAHRRYLSF</sequence>
<keyword evidence="3" id="KW-1185">Reference proteome</keyword>
<dbReference type="AlphaFoldDB" id="A0A1Q9DV29"/>
<feature type="compositionally biased region" description="Basic and acidic residues" evidence="1">
    <location>
        <begin position="347"/>
        <end position="358"/>
    </location>
</feature>
<protein>
    <submittedName>
        <fullName evidence="2">Uncharacterized protein</fullName>
    </submittedName>
</protein>
<organism evidence="2 3">
    <name type="scientific">Symbiodinium microadriaticum</name>
    <name type="common">Dinoflagellate</name>
    <name type="synonym">Zooxanthella microadriatica</name>
    <dbReference type="NCBI Taxonomy" id="2951"/>
    <lineage>
        <taxon>Eukaryota</taxon>
        <taxon>Sar</taxon>
        <taxon>Alveolata</taxon>
        <taxon>Dinophyceae</taxon>
        <taxon>Suessiales</taxon>
        <taxon>Symbiodiniaceae</taxon>
        <taxon>Symbiodinium</taxon>
    </lineage>
</organism>
<comment type="caution">
    <text evidence="2">The sequence shown here is derived from an EMBL/GenBank/DDBJ whole genome shotgun (WGS) entry which is preliminary data.</text>
</comment>
<feature type="compositionally biased region" description="Basic and acidic residues" evidence="1">
    <location>
        <begin position="260"/>
        <end position="274"/>
    </location>
</feature>
<dbReference type="Proteomes" id="UP000186817">
    <property type="component" value="Unassembled WGS sequence"/>
</dbReference>
<feature type="region of interest" description="Disordered" evidence="1">
    <location>
        <begin position="329"/>
        <end position="369"/>
    </location>
</feature>
<accession>A0A1Q9DV29</accession>
<dbReference type="OrthoDB" id="10385932at2759"/>
<reference evidence="2 3" key="1">
    <citation type="submission" date="2016-02" db="EMBL/GenBank/DDBJ databases">
        <title>Genome analysis of coral dinoflagellate symbionts highlights evolutionary adaptations to a symbiotic lifestyle.</title>
        <authorList>
            <person name="Aranda M."/>
            <person name="Li Y."/>
            <person name="Liew Y.J."/>
            <person name="Baumgarten S."/>
            <person name="Simakov O."/>
            <person name="Wilson M."/>
            <person name="Piel J."/>
            <person name="Ashoor H."/>
            <person name="Bougouffa S."/>
            <person name="Bajic V.B."/>
            <person name="Ryu T."/>
            <person name="Ravasi T."/>
            <person name="Bayer T."/>
            <person name="Micklem G."/>
            <person name="Kim H."/>
            <person name="Bhak J."/>
            <person name="Lajeunesse T.C."/>
            <person name="Voolstra C.R."/>
        </authorList>
    </citation>
    <scope>NUCLEOTIDE SEQUENCE [LARGE SCALE GENOMIC DNA]</scope>
    <source>
        <strain evidence="2 3">CCMP2467</strain>
    </source>
</reference>
<proteinExistence type="predicted"/>
<feature type="region of interest" description="Disordered" evidence="1">
    <location>
        <begin position="260"/>
        <end position="286"/>
    </location>
</feature>
<feature type="region of interest" description="Disordered" evidence="1">
    <location>
        <begin position="36"/>
        <end position="57"/>
    </location>
</feature>
<evidence type="ECO:0000313" key="2">
    <source>
        <dbReference type="EMBL" id="OLP99030.1"/>
    </source>
</evidence>
<gene>
    <name evidence="2" type="ORF">AK812_SmicGene18465</name>
</gene>
<evidence type="ECO:0000313" key="3">
    <source>
        <dbReference type="Proteomes" id="UP000186817"/>
    </source>
</evidence>